<name>A0A919JPD1_9ACTN</name>
<organism evidence="2 3">
    <name type="scientific">Paractinoplanes rishiriensis</name>
    <dbReference type="NCBI Taxonomy" id="1050105"/>
    <lineage>
        <taxon>Bacteria</taxon>
        <taxon>Bacillati</taxon>
        <taxon>Actinomycetota</taxon>
        <taxon>Actinomycetes</taxon>
        <taxon>Micromonosporales</taxon>
        <taxon>Micromonosporaceae</taxon>
        <taxon>Paractinoplanes</taxon>
    </lineage>
</organism>
<dbReference type="InterPro" id="IPR011335">
    <property type="entry name" value="Restrct_endonuc-II-like"/>
</dbReference>
<evidence type="ECO:0000313" key="2">
    <source>
        <dbReference type="EMBL" id="GIE92701.1"/>
    </source>
</evidence>
<dbReference type="InterPro" id="IPR008538">
    <property type="entry name" value="Uma2"/>
</dbReference>
<dbReference type="SUPFAM" id="SSF52980">
    <property type="entry name" value="Restriction endonuclease-like"/>
    <property type="match status" value="1"/>
</dbReference>
<dbReference type="PANTHER" id="PTHR34107">
    <property type="entry name" value="SLL0198 PROTEIN-RELATED"/>
    <property type="match status" value="1"/>
</dbReference>
<dbReference type="Proteomes" id="UP000636960">
    <property type="component" value="Unassembled WGS sequence"/>
</dbReference>
<gene>
    <name evidence="2" type="ORF">Ari01nite_01660</name>
</gene>
<protein>
    <recommendedName>
        <fullName evidence="1">Putative restriction endonuclease domain-containing protein</fullName>
    </recommendedName>
</protein>
<evidence type="ECO:0000313" key="3">
    <source>
        <dbReference type="Proteomes" id="UP000636960"/>
    </source>
</evidence>
<dbReference type="CDD" id="cd06260">
    <property type="entry name" value="DUF820-like"/>
    <property type="match status" value="1"/>
</dbReference>
<dbReference type="Pfam" id="PF05685">
    <property type="entry name" value="Uma2"/>
    <property type="match status" value="1"/>
</dbReference>
<proteinExistence type="predicted"/>
<dbReference type="PANTHER" id="PTHR34107:SF4">
    <property type="entry name" value="SLL1222 PROTEIN"/>
    <property type="match status" value="1"/>
</dbReference>
<sequence length="181" mass="20344">MTGFNLPPVGDLDVDDLLTLPEGYRYELREGNLVIMTPATFWHRVISRRLLFMLHAAGLDAFQDPGVLGDRPRDCRLPDVGVVTSLPPGKISYSNLPGAAHALVAEVVSPNSLNGEYTDKMDWYARRGIPQYWIADQTPDRSDDDALVIMHRLELFGGEPRYQCERTLLLSELEAEYRAAQ</sequence>
<dbReference type="InterPro" id="IPR012296">
    <property type="entry name" value="Nuclease_put_TT1808"/>
</dbReference>
<dbReference type="EMBL" id="BOMV01000001">
    <property type="protein sequence ID" value="GIE92701.1"/>
    <property type="molecule type" value="Genomic_DNA"/>
</dbReference>
<accession>A0A919JPD1</accession>
<comment type="caution">
    <text evidence="2">The sequence shown here is derived from an EMBL/GenBank/DDBJ whole genome shotgun (WGS) entry which is preliminary data.</text>
</comment>
<dbReference type="AlphaFoldDB" id="A0A919JPD1"/>
<evidence type="ECO:0000259" key="1">
    <source>
        <dbReference type="Pfam" id="PF05685"/>
    </source>
</evidence>
<keyword evidence="3" id="KW-1185">Reference proteome</keyword>
<reference evidence="2" key="1">
    <citation type="submission" date="2021-01" db="EMBL/GenBank/DDBJ databases">
        <title>Whole genome shotgun sequence of Actinoplanes rishiriensis NBRC 108556.</title>
        <authorList>
            <person name="Komaki H."/>
            <person name="Tamura T."/>
        </authorList>
    </citation>
    <scope>NUCLEOTIDE SEQUENCE</scope>
    <source>
        <strain evidence="2">NBRC 108556</strain>
    </source>
</reference>
<dbReference type="Gene3D" id="3.90.1570.10">
    <property type="entry name" value="tt1808, chain A"/>
    <property type="match status" value="1"/>
</dbReference>
<dbReference type="RefSeq" id="WP_203778446.1">
    <property type="nucleotide sequence ID" value="NZ_BOMV01000001.1"/>
</dbReference>
<feature type="domain" description="Putative restriction endonuclease" evidence="1">
    <location>
        <begin position="15"/>
        <end position="143"/>
    </location>
</feature>